<dbReference type="SUPFAM" id="SSF47413">
    <property type="entry name" value="lambda repressor-like DNA-binding domains"/>
    <property type="match status" value="1"/>
</dbReference>
<gene>
    <name evidence="2" type="ORF">SAMN05880501_113123</name>
</gene>
<organism evidence="2 3">
    <name type="scientific">Ureibacillus xyleni</name>
    <dbReference type="NCBI Taxonomy" id="614648"/>
    <lineage>
        <taxon>Bacteria</taxon>
        <taxon>Bacillati</taxon>
        <taxon>Bacillota</taxon>
        <taxon>Bacilli</taxon>
        <taxon>Bacillales</taxon>
        <taxon>Caryophanaceae</taxon>
        <taxon>Ureibacillus</taxon>
    </lineage>
</organism>
<evidence type="ECO:0000313" key="2">
    <source>
        <dbReference type="EMBL" id="SOC22069.1"/>
    </source>
</evidence>
<accession>A0A285TIH1</accession>
<dbReference type="Pfam" id="PF01381">
    <property type="entry name" value="HTH_3"/>
    <property type="match status" value="1"/>
</dbReference>
<evidence type="ECO:0000313" key="3">
    <source>
        <dbReference type="Proteomes" id="UP000219636"/>
    </source>
</evidence>
<dbReference type="SMART" id="SM00530">
    <property type="entry name" value="HTH_XRE"/>
    <property type="match status" value="1"/>
</dbReference>
<dbReference type="PROSITE" id="PS50943">
    <property type="entry name" value="HTH_CROC1"/>
    <property type="match status" value="1"/>
</dbReference>
<sequence length="85" mass="9635">MITMQEAIRQRITDLMSEQNLTISQLAEKANVTQSTVNEIVKGRVKNPSVLSIYKLSSALGLELGEFYDHPLFKEIIKEPTKKTK</sequence>
<dbReference type="Gene3D" id="1.10.260.40">
    <property type="entry name" value="lambda repressor-like DNA-binding domains"/>
    <property type="match status" value="1"/>
</dbReference>
<keyword evidence="3" id="KW-1185">Reference proteome</keyword>
<proteinExistence type="predicted"/>
<dbReference type="GO" id="GO:0003677">
    <property type="term" value="F:DNA binding"/>
    <property type="evidence" value="ECO:0007669"/>
    <property type="project" value="InterPro"/>
</dbReference>
<dbReference type="RefSeq" id="WP_097074738.1">
    <property type="nucleotide sequence ID" value="NZ_OBMQ01000013.1"/>
</dbReference>
<dbReference type="EMBL" id="OBMQ01000013">
    <property type="protein sequence ID" value="SOC22069.1"/>
    <property type="molecule type" value="Genomic_DNA"/>
</dbReference>
<feature type="domain" description="HTH cro/C1-type" evidence="1">
    <location>
        <begin position="12"/>
        <end position="67"/>
    </location>
</feature>
<dbReference type="InterPro" id="IPR001387">
    <property type="entry name" value="Cro/C1-type_HTH"/>
</dbReference>
<reference evidence="3" key="1">
    <citation type="submission" date="2017-08" db="EMBL/GenBank/DDBJ databases">
        <authorList>
            <person name="Varghese N."/>
            <person name="Submissions S."/>
        </authorList>
    </citation>
    <scope>NUCLEOTIDE SEQUENCE [LARGE SCALE GENOMIC DNA]</scope>
    <source>
        <strain evidence="3">JC22</strain>
    </source>
</reference>
<dbReference type="OrthoDB" id="9781521at2"/>
<protein>
    <submittedName>
        <fullName evidence="2">Helix-turn-helix protein</fullName>
    </submittedName>
</protein>
<dbReference type="AlphaFoldDB" id="A0A285TIH1"/>
<dbReference type="Proteomes" id="UP000219636">
    <property type="component" value="Unassembled WGS sequence"/>
</dbReference>
<evidence type="ECO:0000259" key="1">
    <source>
        <dbReference type="PROSITE" id="PS50943"/>
    </source>
</evidence>
<dbReference type="CDD" id="cd00093">
    <property type="entry name" value="HTH_XRE"/>
    <property type="match status" value="1"/>
</dbReference>
<name>A0A285TIH1_9BACL</name>
<dbReference type="InterPro" id="IPR010982">
    <property type="entry name" value="Lambda_DNA-bd_dom_sf"/>
</dbReference>